<dbReference type="CDD" id="cd07383">
    <property type="entry name" value="MPP_Dcr2"/>
    <property type="match status" value="1"/>
</dbReference>
<sequence length="279" mass="31113">MHRSSVSSLVAHLLRLLIFQISVHCFNGDRCDRREVGVHTSVLRGAPEPPSLHVSSSHSSSSFKIALFADLHYGEDTWTPWGPLQDVGSTRVMGNVLDFEIPDFVVYLGDVITANNLAIANASLYWDQAISPTRSRGIPWASVFGNHDDAPFEWPIQWFSPAGIPPLRCSPDTNSSSQREECNFKGTQRLELMESEIKNKLSYSRIGPTNLRPSISNYVLQVTSSDGDPTHQPIALLYFFDSGGGSYPQVISSAQADWFEKMAQKLNPDLRLHVNRGRR</sequence>
<dbReference type="PANTHER" id="PTHR32440">
    <property type="entry name" value="PHOSPHATASE DCR2-RELATED-RELATED"/>
    <property type="match status" value="1"/>
</dbReference>
<evidence type="ECO:0000259" key="2">
    <source>
        <dbReference type="Pfam" id="PF00149"/>
    </source>
</evidence>
<dbReference type="Gene3D" id="3.60.21.10">
    <property type="match status" value="1"/>
</dbReference>
<dbReference type="Proteomes" id="UP001419268">
    <property type="component" value="Unassembled WGS sequence"/>
</dbReference>
<comment type="caution">
    <text evidence="3">The sequence shown here is derived from an EMBL/GenBank/DDBJ whole genome shotgun (WGS) entry which is preliminary data.</text>
</comment>
<dbReference type="GO" id="GO:0016788">
    <property type="term" value="F:hydrolase activity, acting on ester bonds"/>
    <property type="evidence" value="ECO:0007669"/>
    <property type="project" value="TreeGrafter"/>
</dbReference>
<dbReference type="EMBL" id="JBBNAG010000006">
    <property type="protein sequence ID" value="KAK9125144.1"/>
    <property type="molecule type" value="Genomic_DNA"/>
</dbReference>
<feature type="chain" id="PRO_5042872812" description="Calcineurin-like phosphoesterase domain-containing protein" evidence="1">
    <location>
        <begin position="26"/>
        <end position="279"/>
    </location>
</feature>
<organism evidence="3 4">
    <name type="scientific">Stephania cephalantha</name>
    <dbReference type="NCBI Taxonomy" id="152367"/>
    <lineage>
        <taxon>Eukaryota</taxon>
        <taxon>Viridiplantae</taxon>
        <taxon>Streptophyta</taxon>
        <taxon>Embryophyta</taxon>
        <taxon>Tracheophyta</taxon>
        <taxon>Spermatophyta</taxon>
        <taxon>Magnoliopsida</taxon>
        <taxon>Ranunculales</taxon>
        <taxon>Menispermaceae</taxon>
        <taxon>Menispermoideae</taxon>
        <taxon>Cissampelideae</taxon>
        <taxon>Stephania</taxon>
    </lineage>
</organism>
<gene>
    <name evidence="3" type="ORF">Scep_013990</name>
</gene>
<accession>A0AAP0J0G3</accession>
<feature type="signal peptide" evidence="1">
    <location>
        <begin position="1"/>
        <end position="25"/>
    </location>
</feature>
<dbReference type="PANTHER" id="PTHR32440:SF11">
    <property type="entry name" value="METALLOPHOSPHOESTERASE DOMAIN-CONTAINING PROTEIN"/>
    <property type="match status" value="1"/>
</dbReference>
<dbReference type="SUPFAM" id="SSF56300">
    <property type="entry name" value="Metallo-dependent phosphatases"/>
    <property type="match status" value="1"/>
</dbReference>
<protein>
    <recommendedName>
        <fullName evidence="2">Calcineurin-like phosphoesterase domain-containing protein</fullName>
    </recommendedName>
</protein>
<dbReference type="InterPro" id="IPR029052">
    <property type="entry name" value="Metallo-depent_PP-like"/>
</dbReference>
<keyword evidence="1" id="KW-0732">Signal</keyword>
<evidence type="ECO:0000256" key="1">
    <source>
        <dbReference type="SAM" id="SignalP"/>
    </source>
</evidence>
<dbReference type="AlphaFoldDB" id="A0AAP0J0G3"/>
<reference evidence="3 4" key="1">
    <citation type="submission" date="2024-01" db="EMBL/GenBank/DDBJ databases">
        <title>Genome assemblies of Stephania.</title>
        <authorList>
            <person name="Yang L."/>
        </authorList>
    </citation>
    <scope>NUCLEOTIDE SEQUENCE [LARGE SCALE GENOMIC DNA]</scope>
    <source>
        <strain evidence="3">JXDWG</strain>
        <tissue evidence="3">Leaf</tissue>
    </source>
</reference>
<dbReference type="GO" id="GO:0005737">
    <property type="term" value="C:cytoplasm"/>
    <property type="evidence" value="ECO:0007669"/>
    <property type="project" value="TreeGrafter"/>
</dbReference>
<dbReference type="Pfam" id="PF00149">
    <property type="entry name" value="Metallophos"/>
    <property type="match status" value="1"/>
</dbReference>
<feature type="domain" description="Calcineurin-like phosphoesterase" evidence="2">
    <location>
        <begin position="63"/>
        <end position="163"/>
    </location>
</feature>
<proteinExistence type="predicted"/>
<name>A0AAP0J0G3_9MAGN</name>
<dbReference type="InterPro" id="IPR004843">
    <property type="entry name" value="Calcineurin-like_PHP"/>
</dbReference>
<evidence type="ECO:0000313" key="3">
    <source>
        <dbReference type="EMBL" id="KAK9125144.1"/>
    </source>
</evidence>
<evidence type="ECO:0000313" key="4">
    <source>
        <dbReference type="Proteomes" id="UP001419268"/>
    </source>
</evidence>
<keyword evidence="4" id="KW-1185">Reference proteome</keyword>